<dbReference type="InterPro" id="IPR023696">
    <property type="entry name" value="Ureohydrolase_dom_sf"/>
</dbReference>
<feature type="compositionally biased region" description="Low complexity" evidence="1">
    <location>
        <begin position="174"/>
        <end position="197"/>
    </location>
</feature>
<dbReference type="AlphaFoldDB" id="S9UIT7"/>
<dbReference type="Gene3D" id="3.40.800.20">
    <property type="entry name" value="Histone deacetylase domain"/>
    <property type="match status" value="2"/>
</dbReference>
<dbReference type="GO" id="GO:0004407">
    <property type="term" value="F:histone deacetylase activity"/>
    <property type="evidence" value="ECO:0007669"/>
    <property type="project" value="TreeGrafter"/>
</dbReference>
<evidence type="ECO:0000313" key="4">
    <source>
        <dbReference type="Proteomes" id="UP000015354"/>
    </source>
</evidence>
<feature type="region of interest" description="Disordered" evidence="1">
    <location>
        <begin position="164"/>
        <end position="201"/>
    </location>
</feature>
<dbReference type="GO" id="GO:0040029">
    <property type="term" value="P:epigenetic regulation of gene expression"/>
    <property type="evidence" value="ECO:0007669"/>
    <property type="project" value="TreeGrafter"/>
</dbReference>
<reference evidence="3 4" key="1">
    <citation type="journal article" date="2013" name="PLoS ONE">
        <title>Predicting the Proteins of Angomonas deanei, Strigomonas culicis and Their Respective Endosymbionts Reveals New Aspects of the Trypanosomatidae Family.</title>
        <authorList>
            <person name="Motta M.C."/>
            <person name="Martins A.C."/>
            <person name="de Souza S.S."/>
            <person name="Catta-Preta C.M."/>
            <person name="Silva R."/>
            <person name="Klein C.C."/>
            <person name="de Almeida L.G."/>
            <person name="de Lima Cunha O."/>
            <person name="Ciapina L.P."/>
            <person name="Brocchi M."/>
            <person name="Colabardini A.C."/>
            <person name="de Araujo Lima B."/>
            <person name="Machado C.R."/>
            <person name="de Almeida Soares C.M."/>
            <person name="Probst C.M."/>
            <person name="de Menezes C.B."/>
            <person name="Thompson C.E."/>
            <person name="Bartholomeu D.C."/>
            <person name="Gradia D.F."/>
            <person name="Pavoni D.P."/>
            <person name="Grisard E.C."/>
            <person name="Fantinatti-Garboggini F."/>
            <person name="Marchini F.K."/>
            <person name="Rodrigues-Luiz G.F."/>
            <person name="Wagner G."/>
            <person name="Goldman G.H."/>
            <person name="Fietto J.L."/>
            <person name="Elias M.C."/>
            <person name="Goldman M.H."/>
            <person name="Sagot M.F."/>
            <person name="Pereira M."/>
            <person name="Stoco P.H."/>
            <person name="de Mendonca-Neto R.P."/>
            <person name="Teixeira S.M."/>
            <person name="Maciel T.E."/>
            <person name="de Oliveira Mendes T.A."/>
            <person name="Urmenyi T.P."/>
            <person name="de Souza W."/>
            <person name="Schenkman S."/>
            <person name="de Vasconcelos A.T."/>
        </authorList>
    </citation>
    <scope>NUCLEOTIDE SEQUENCE [LARGE SCALE GENOMIC DNA]</scope>
</reference>
<organism evidence="3 4">
    <name type="scientific">Strigomonas culicis</name>
    <dbReference type="NCBI Taxonomy" id="28005"/>
    <lineage>
        <taxon>Eukaryota</taxon>
        <taxon>Discoba</taxon>
        <taxon>Euglenozoa</taxon>
        <taxon>Kinetoplastea</taxon>
        <taxon>Metakinetoplastina</taxon>
        <taxon>Trypanosomatida</taxon>
        <taxon>Trypanosomatidae</taxon>
        <taxon>Strigomonadinae</taxon>
        <taxon>Strigomonas</taxon>
    </lineage>
</organism>
<evidence type="ECO:0000313" key="3">
    <source>
        <dbReference type="EMBL" id="EPY28878.1"/>
    </source>
</evidence>
<feature type="domain" description="Histone deacetylase" evidence="2">
    <location>
        <begin position="225"/>
        <end position="347"/>
    </location>
</feature>
<keyword evidence="4" id="KW-1185">Reference proteome</keyword>
<dbReference type="EMBL" id="ATMH01004836">
    <property type="protein sequence ID" value="EPY28878.1"/>
    <property type="molecule type" value="Genomic_DNA"/>
</dbReference>
<dbReference type="GO" id="GO:0000118">
    <property type="term" value="C:histone deacetylase complex"/>
    <property type="evidence" value="ECO:0007669"/>
    <property type="project" value="TreeGrafter"/>
</dbReference>
<evidence type="ECO:0000256" key="1">
    <source>
        <dbReference type="SAM" id="MobiDB-lite"/>
    </source>
</evidence>
<name>S9UIT7_9TRYP</name>
<sequence length="391" mass="42469">MASPRDAKPRILILDWDVHHCDGTEKIFFEDPSVLVVSIHQHGSGRGHVLRKMPSAKFHESQPRPPEEPNAEPKKEAGEQLDFSAICRLMDGEEPCDHVDGTTPEHNTTLVVKGEEQVDILEMLPREGRRARQAVDYNLLEQQLHIMDDRDALAALGVREEANAPAGNHVTGNSSQSSSSSSSSSSSGSSTTGSSSGACRPVRQAESIGLSQDSFQEEGVEGEVEEPFYPGTGFIDRVGGEVNTKATGRNVNIPWPAHGMGDMEYTHVLQAVVLPIACEFEPELVFISCGFDSARGDTLGSMSLSPTGFYIMTKLLCTQFPKLVVALEGGYSPTNVALCSEAVTRALLEASGSDPTQALPPSRMLWCQTEGLIQQVRRQQAPYWSCMRADT</sequence>
<protein>
    <submittedName>
        <fullName evidence="3">Histone deacetylase</fullName>
    </submittedName>
</protein>
<dbReference type="InterPro" id="IPR037138">
    <property type="entry name" value="His_deacetylse_dom_sf"/>
</dbReference>
<proteinExistence type="predicted"/>
<dbReference type="Pfam" id="PF00850">
    <property type="entry name" value="Hist_deacetyl"/>
    <property type="match status" value="2"/>
</dbReference>
<dbReference type="InterPro" id="IPR023801">
    <property type="entry name" value="His_deacetylse_dom"/>
</dbReference>
<comment type="caution">
    <text evidence="3">The sequence shown here is derived from an EMBL/GenBank/DDBJ whole genome shotgun (WGS) entry which is preliminary data.</text>
</comment>
<accession>S9UIT7</accession>
<feature type="compositionally biased region" description="Basic and acidic residues" evidence="1">
    <location>
        <begin position="57"/>
        <end position="77"/>
    </location>
</feature>
<evidence type="ECO:0000259" key="2">
    <source>
        <dbReference type="Pfam" id="PF00850"/>
    </source>
</evidence>
<feature type="domain" description="Histone deacetylase" evidence="2">
    <location>
        <begin position="8"/>
        <end position="44"/>
    </location>
</feature>
<dbReference type="OrthoDB" id="424012at2759"/>
<dbReference type="PANTHER" id="PTHR10625:SF4">
    <property type="entry name" value="DEACETYLASE, PUTATIVE-RELATED"/>
    <property type="match status" value="1"/>
</dbReference>
<feature type="region of interest" description="Disordered" evidence="1">
    <location>
        <begin position="56"/>
        <end position="77"/>
    </location>
</feature>
<dbReference type="Proteomes" id="UP000015354">
    <property type="component" value="Unassembled WGS sequence"/>
</dbReference>
<dbReference type="PANTHER" id="PTHR10625">
    <property type="entry name" value="HISTONE DEACETYLASE HDAC1-RELATED"/>
    <property type="match status" value="1"/>
</dbReference>
<dbReference type="SUPFAM" id="SSF52768">
    <property type="entry name" value="Arginase/deacetylase"/>
    <property type="match status" value="2"/>
</dbReference>
<gene>
    <name evidence="3" type="ORF">STCU_04836</name>
</gene>